<evidence type="ECO:0000256" key="5">
    <source>
        <dbReference type="ARBA" id="ARBA00022827"/>
    </source>
</evidence>
<evidence type="ECO:0000313" key="12">
    <source>
        <dbReference type="Proteomes" id="UP001071230"/>
    </source>
</evidence>
<feature type="domain" description="4Fe-4S ferredoxin-type" evidence="9">
    <location>
        <begin position="852"/>
        <end position="881"/>
    </location>
</feature>
<keyword evidence="3" id="KW-0004">4Fe-4S</keyword>
<comment type="similarity">
    <text evidence="2">Belongs to the HdrA family.</text>
</comment>
<dbReference type="InterPro" id="IPR017896">
    <property type="entry name" value="4Fe4S_Fe-S-bd"/>
</dbReference>
<dbReference type="PANTHER" id="PTHR43498:SF1">
    <property type="entry name" value="COB--COM HETERODISULFIDE REDUCTASE IRON-SULFUR SUBUNIT A"/>
    <property type="match status" value="1"/>
</dbReference>
<dbReference type="AlphaFoldDB" id="A0A8S0WFJ5"/>
<evidence type="ECO:0000256" key="7">
    <source>
        <dbReference type="ARBA" id="ARBA00023004"/>
    </source>
</evidence>
<feature type="domain" description="4Fe-4S ferredoxin-type" evidence="9">
    <location>
        <begin position="885"/>
        <end position="914"/>
    </location>
</feature>
<dbReference type="Gene3D" id="3.50.50.60">
    <property type="entry name" value="FAD/NAD(P)-binding domain"/>
    <property type="match status" value="2"/>
</dbReference>
<keyword evidence="6 10" id="KW-0560">Oxidoreductase</keyword>
<dbReference type="Proteomes" id="UP001071230">
    <property type="component" value="Unassembled WGS sequence"/>
</dbReference>
<evidence type="ECO:0000313" key="11">
    <source>
        <dbReference type="EMBL" id="CEJ06976.1"/>
    </source>
</evidence>
<organism evidence="10">
    <name type="scientific">Acididesulfobacillus acetoxydans</name>
    <dbReference type="NCBI Taxonomy" id="1561005"/>
    <lineage>
        <taxon>Bacteria</taxon>
        <taxon>Bacillati</taxon>
        <taxon>Bacillota</taxon>
        <taxon>Clostridia</taxon>
        <taxon>Eubacteriales</taxon>
        <taxon>Peptococcaceae</taxon>
        <taxon>Acididesulfobacillus</taxon>
    </lineage>
</organism>
<dbReference type="SUPFAM" id="SSF51971">
    <property type="entry name" value="Nucleotide-binding domain"/>
    <property type="match status" value="1"/>
</dbReference>
<accession>A0A8S0WFJ5</accession>
<dbReference type="EMBL" id="LR746496">
    <property type="protein sequence ID" value="CAA7601102.1"/>
    <property type="molecule type" value="Genomic_DNA"/>
</dbReference>
<sequence>MEGEAGDFQVTLIKKPKYIDESQCTGCTACVEYCPVKYPDSFNQEISQNKAIHIYFAQAIPLVTYIDDSCLYLKEKKCRICEGICKNQAIDFNQRAEKIEVNVGAVILAPGLEPYDPGLRHDYGYGKFANVVTSLDYERLMCATGPYQGEILRATDHKHPHKIAWIQCVGSRQVIPGGNSYCSAVCCTYAQKQVILTKEHEAEAECTIFHNDIRSYNKDFERFYQRTESLPGVRFIRSYVSIGREIPESKNVTLRYSTTDEGVKEEEFDLVVLSVGLNPPADYVKLANKFGLELNAHGFCKTNPVNPMEATRPGIFVSGAFRGPTDIPEAVFSASAAGSECGELLDYRRGRLTQARIYPPEKDVSQEEPRIGVFVCHCGANIGRIVDVPATVEYALSLPHVVYAQEQLFSCATNSAKEISDMTREKGLNRVVVAACSPRTLEPLFRDTVREAGINQYYLDMANIREHNSWVHSKEKEESTRKAQDLIRMSVARARHLEPLQEFDLPVNKAALVVGGGLAGMTAALSLANQGHEVYLVEKEPELGGMARKMYFTLEGLDVQKYVHDLVQRIYRHPLVHVRTGAVITETGGYVGNFVTQVNSGGRIAEIRHGATLLATGAEEYRPTEYLYGEDDRVVTNLELEEQIAREEERLVDARSLVMIQCVGCRNEERNYCSRVCCSHTLKNALNLKKLNPQLDIYILFRDMRTYGYYEDYYREAAGKEVRFIRYEPADRPQVEAAVEEGRDVLRVSVTDPILGKKLEIDADVIALAAAVIPSAGSEEATRLFKVNANPDGFFKEAHVKLRPVDFVADGIYLCGLAHYPKFITETLSQAYAAAGRALTLLSHDTVVASGAVCEVDERKCIGCGACVSACSYGAVELRETRLGKKAVVNPVLCKGDGLCNAKCPTGAISLKHYTDEEIFSQIDAALTDVRRSGAARQ</sequence>
<dbReference type="InterPro" id="IPR036188">
    <property type="entry name" value="FAD/NAD-bd_sf"/>
</dbReference>
<dbReference type="Pfam" id="PF00037">
    <property type="entry name" value="Fer4"/>
    <property type="match status" value="1"/>
</dbReference>
<evidence type="ECO:0000259" key="9">
    <source>
        <dbReference type="PROSITE" id="PS51379"/>
    </source>
</evidence>
<keyword evidence="4" id="KW-0479">Metal-binding</keyword>
<reference evidence="10" key="2">
    <citation type="submission" date="2020-01" db="EMBL/GenBank/DDBJ databases">
        <authorList>
            <person name="Hornung B."/>
        </authorList>
    </citation>
    <scope>NUCLEOTIDE SEQUENCE</scope>
    <source>
        <strain evidence="10">PacBioINE</strain>
    </source>
</reference>
<keyword evidence="5" id="KW-0285">Flavoprotein</keyword>
<reference evidence="11" key="1">
    <citation type="submission" date="2014-11" db="EMBL/GenBank/DDBJ databases">
        <authorList>
            <person name="Hornung B.V."/>
        </authorList>
    </citation>
    <scope>NUCLEOTIDE SEQUENCE</scope>
    <source>
        <strain evidence="11">INE</strain>
    </source>
</reference>
<gene>
    <name evidence="11" type="ORF">DEACI_1430</name>
    <name evidence="10" type="ORF">DEACI_1755</name>
</gene>
<evidence type="ECO:0000256" key="3">
    <source>
        <dbReference type="ARBA" id="ARBA00022485"/>
    </source>
</evidence>
<dbReference type="GO" id="GO:0046872">
    <property type="term" value="F:metal ion binding"/>
    <property type="evidence" value="ECO:0007669"/>
    <property type="project" value="UniProtKB-KW"/>
</dbReference>
<dbReference type="PROSITE" id="PS51379">
    <property type="entry name" value="4FE4S_FER_2"/>
    <property type="match status" value="3"/>
</dbReference>
<evidence type="ECO:0000256" key="4">
    <source>
        <dbReference type="ARBA" id="ARBA00022723"/>
    </source>
</evidence>
<dbReference type="Gene3D" id="3.30.70.20">
    <property type="match status" value="1"/>
</dbReference>
<dbReference type="PROSITE" id="PS00198">
    <property type="entry name" value="4FE4S_FER_1"/>
    <property type="match status" value="1"/>
</dbReference>
<evidence type="ECO:0000313" key="10">
    <source>
        <dbReference type="EMBL" id="CAA7601102.1"/>
    </source>
</evidence>
<comment type="cofactor">
    <cofactor evidence="1">
        <name>FAD</name>
        <dbReference type="ChEBI" id="CHEBI:57692"/>
    </cofactor>
</comment>
<evidence type="ECO:0000256" key="2">
    <source>
        <dbReference type="ARBA" id="ARBA00006561"/>
    </source>
</evidence>
<dbReference type="InterPro" id="IPR017900">
    <property type="entry name" value="4Fe4S_Fe_S_CS"/>
</dbReference>
<dbReference type="SUPFAM" id="SSF51905">
    <property type="entry name" value="FAD/NAD(P)-binding domain"/>
    <property type="match status" value="1"/>
</dbReference>
<dbReference type="Pfam" id="PF07992">
    <property type="entry name" value="Pyr_redox_2"/>
    <property type="match status" value="1"/>
</dbReference>
<dbReference type="EMBL" id="CDGJ01000036">
    <property type="protein sequence ID" value="CEJ06976.1"/>
    <property type="molecule type" value="Genomic_DNA"/>
</dbReference>
<dbReference type="KEGG" id="aacx:DEACI_1755"/>
<dbReference type="SUPFAM" id="SSF54862">
    <property type="entry name" value="4Fe-4S ferredoxins"/>
    <property type="match status" value="2"/>
</dbReference>
<feature type="domain" description="4Fe-4S ferredoxin-type" evidence="9">
    <location>
        <begin position="14"/>
        <end position="45"/>
    </location>
</feature>
<proteinExistence type="inferred from homology"/>
<keyword evidence="5" id="KW-0274">FAD</keyword>
<keyword evidence="12" id="KW-1185">Reference proteome</keyword>
<dbReference type="Pfam" id="PF12831">
    <property type="entry name" value="FAD_oxidored"/>
    <property type="match status" value="1"/>
</dbReference>
<evidence type="ECO:0000256" key="8">
    <source>
        <dbReference type="ARBA" id="ARBA00023014"/>
    </source>
</evidence>
<protein>
    <submittedName>
        <fullName evidence="10">4Fe-4S ferredoxin-type iron-sulfur binding domain protein</fullName>
        <ecNumber evidence="10">1.-.-.-</ecNumber>
    </submittedName>
    <submittedName>
        <fullName evidence="11">CoB--CoM heterodisulfide reductase iron-sulfur subunit A</fullName>
    </submittedName>
</protein>
<dbReference type="GO" id="GO:0051539">
    <property type="term" value="F:4 iron, 4 sulfur cluster binding"/>
    <property type="evidence" value="ECO:0007669"/>
    <property type="project" value="UniProtKB-KW"/>
</dbReference>
<dbReference type="GO" id="GO:0016491">
    <property type="term" value="F:oxidoreductase activity"/>
    <property type="evidence" value="ECO:0007669"/>
    <property type="project" value="UniProtKB-KW"/>
</dbReference>
<keyword evidence="7" id="KW-0408">Iron</keyword>
<dbReference type="InterPro" id="IPR039650">
    <property type="entry name" value="HdrA-like"/>
</dbReference>
<dbReference type="InterPro" id="IPR023753">
    <property type="entry name" value="FAD/NAD-binding_dom"/>
</dbReference>
<name>A0A8S0WFJ5_9FIRM</name>
<dbReference type="Pfam" id="PF12838">
    <property type="entry name" value="Fer4_7"/>
    <property type="match status" value="1"/>
</dbReference>
<evidence type="ECO:0000256" key="1">
    <source>
        <dbReference type="ARBA" id="ARBA00001974"/>
    </source>
</evidence>
<dbReference type="EC" id="1.-.-.-" evidence="10"/>
<evidence type="ECO:0000256" key="6">
    <source>
        <dbReference type="ARBA" id="ARBA00023002"/>
    </source>
</evidence>
<dbReference type="Proteomes" id="UP000836597">
    <property type="component" value="Chromosome"/>
</dbReference>
<keyword evidence="8" id="KW-0411">Iron-sulfur</keyword>
<dbReference type="PANTHER" id="PTHR43498">
    <property type="entry name" value="FERREDOXIN:COB-COM HETERODISULFIDE REDUCTASE SUBUNIT A"/>
    <property type="match status" value="1"/>
</dbReference>